<name>A0A059CRZ3_EUCGR</name>
<gene>
    <name evidence="3" type="ORF">EUGRSUZ_C02522</name>
</gene>
<feature type="non-terminal residue" evidence="3">
    <location>
        <position position="583"/>
    </location>
</feature>
<feature type="transmembrane region" description="Helical" evidence="1">
    <location>
        <begin position="90"/>
        <end position="111"/>
    </location>
</feature>
<feature type="transmembrane region" description="Helical" evidence="1">
    <location>
        <begin position="57"/>
        <end position="78"/>
    </location>
</feature>
<dbReference type="STRING" id="71139.A0A059CRZ3"/>
<evidence type="ECO:0000259" key="2">
    <source>
        <dbReference type="Pfam" id="PF13968"/>
    </source>
</evidence>
<dbReference type="InParanoid" id="A0A059CRZ3"/>
<keyword evidence="1" id="KW-1133">Transmembrane helix</keyword>
<feature type="domain" description="DUF4220" evidence="2">
    <location>
        <begin position="24"/>
        <end position="341"/>
    </location>
</feature>
<feature type="transmembrane region" description="Helical" evidence="1">
    <location>
        <begin position="16"/>
        <end position="37"/>
    </location>
</feature>
<feature type="transmembrane region" description="Helical" evidence="1">
    <location>
        <begin position="268"/>
        <end position="288"/>
    </location>
</feature>
<dbReference type="PANTHER" id="PTHR31325">
    <property type="entry name" value="OS01G0798800 PROTEIN-RELATED"/>
    <property type="match status" value="1"/>
</dbReference>
<sequence length="583" mass="67454">ITLALFANQRKHTTSIIVRGVIFAAYFLSSSNAAFALTKLIVLQTNGPERPDYVTQLKGLLAPLLLMLLGYPDSIAAYSFDDSRLSSRDMLNLLVSVGFVIWIMIRCWHSSSPVGFLYFPLFTAGIMRSAAMVWALLSVHGTLRSRISAKGIFHKEPVGEFFGSPNRTRWSREQQIILKAYHRFDCLKPHIVNWLYHPESLVESRLTVERNLAFITTEFELGFMYDVLYTKLPILFKPLSLICRFISFFCLVSALFGFAIIFKNAFLIDIYIAYTYAMLMGVTVLEGYQIVLQPFSAWAIVVISHHQRNRLGSTRLLKFLVERYMNRKRWSNSVGQLDLFDPRLYDEWTWSIGRILKHLGKKEMTWRRYRIHSRLMIPSSLKELLVEDMEKLNVIRGRKPFTEYGKRTLEAWKLSSDAGWTQEALEVLEGSISTTFDKSIIVWHMATNICLSEPDNSPNCKGSKLLSKYMMYLLALHPHVLSLLNTIELDCACDILKLFLRYRDRNEALRTLSSEETVLEPILDQKGTIINREWHPLLEAQKLAATRKGKDNKWQIVSSIWVEMLCYAAYNCQLHYHTKLLRQ</sequence>
<feature type="non-terminal residue" evidence="3">
    <location>
        <position position="1"/>
    </location>
</feature>
<dbReference type="EMBL" id="KK198755">
    <property type="protein sequence ID" value="KCW81152.1"/>
    <property type="molecule type" value="Genomic_DNA"/>
</dbReference>
<accession>A0A059CRZ3</accession>
<dbReference type="InterPro" id="IPR007658">
    <property type="entry name" value="DUF594"/>
</dbReference>
<organism evidence="3">
    <name type="scientific">Eucalyptus grandis</name>
    <name type="common">Flooded gum</name>
    <dbReference type="NCBI Taxonomy" id="71139"/>
    <lineage>
        <taxon>Eukaryota</taxon>
        <taxon>Viridiplantae</taxon>
        <taxon>Streptophyta</taxon>
        <taxon>Embryophyta</taxon>
        <taxon>Tracheophyta</taxon>
        <taxon>Spermatophyta</taxon>
        <taxon>Magnoliopsida</taxon>
        <taxon>eudicotyledons</taxon>
        <taxon>Gunneridae</taxon>
        <taxon>Pentapetalae</taxon>
        <taxon>rosids</taxon>
        <taxon>malvids</taxon>
        <taxon>Myrtales</taxon>
        <taxon>Myrtaceae</taxon>
        <taxon>Myrtoideae</taxon>
        <taxon>Eucalypteae</taxon>
        <taxon>Eucalyptus</taxon>
    </lineage>
</organism>
<keyword evidence="1" id="KW-0812">Transmembrane</keyword>
<feature type="transmembrane region" description="Helical" evidence="1">
    <location>
        <begin position="241"/>
        <end position="262"/>
    </location>
</feature>
<dbReference type="Gramene" id="KCW81152">
    <property type="protein sequence ID" value="KCW81152"/>
    <property type="gene ID" value="EUGRSUZ_C02522"/>
</dbReference>
<dbReference type="InterPro" id="IPR025315">
    <property type="entry name" value="DUF4220"/>
</dbReference>
<proteinExistence type="predicted"/>
<protein>
    <recommendedName>
        <fullName evidence="2">DUF4220 domain-containing protein</fullName>
    </recommendedName>
</protein>
<dbReference type="Pfam" id="PF04578">
    <property type="entry name" value="DUF594"/>
    <property type="match status" value="1"/>
</dbReference>
<dbReference type="AlphaFoldDB" id="A0A059CRZ3"/>
<dbReference type="Pfam" id="PF13968">
    <property type="entry name" value="DUF4220"/>
    <property type="match status" value="1"/>
</dbReference>
<feature type="transmembrane region" description="Helical" evidence="1">
    <location>
        <begin position="117"/>
        <end position="137"/>
    </location>
</feature>
<dbReference type="OMA" id="ICIRAIC"/>
<reference evidence="3" key="1">
    <citation type="submission" date="2013-07" db="EMBL/GenBank/DDBJ databases">
        <title>The genome of Eucalyptus grandis.</title>
        <authorList>
            <person name="Schmutz J."/>
            <person name="Hayes R."/>
            <person name="Myburg A."/>
            <person name="Tuskan G."/>
            <person name="Grattapaglia D."/>
            <person name="Rokhsar D.S."/>
        </authorList>
    </citation>
    <scope>NUCLEOTIDE SEQUENCE</scope>
    <source>
        <tissue evidence="3">Leaf extractions</tissue>
    </source>
</reference>
<evidence type="ECO:0000313" key="3">
    <source>
        <dbReference type="EMBL" id="KCW81152.1"/>
    </source>
</evidence>
<evidence type="ECO:0000256" key="1">
    <source>
        <dbReference type="SAM" id="Phobius"/>
    </source>
</evidence>
<keyword evidence="1" id="KW-0472">Membrane</keyword>